<comment type="caution">
    <text evidence="19">The sequence shown here is derived from an EMBL/GenBank/DDBJ whole genome shotgun (WGS) entry which is preliminary data.</text>
</comment>
<comment type="cofactor">
    <cofactor evidence="2">
        <name>Zn(2+)</name>
        <dbReference type="ChEBI" id="CHEBI:29105"/>
    </cofactor>
</comment>
<proteinExistence type="inferred from homology"/>
<accession>A0A2H0NEN9</accession>
<keyword evidence="13" id="KW-0511">Multifunctional enzyme</keyword>
<dbReference type="NCBIfam" id="TIGR00577">
    <property type="entry name" value="fpg"/>
    <property type="match status" value="1"/>
</dbReference>
<dbReference type="SUPFAM" id="SSF57716">
    <property type="entry name" value="Glucocorticoid receptor-like (DNA-binding domain)"/>
    <property type="match status" value="1"/>
</dbReference>
<evidence type="ECO:0000256" key="10">
    <source>
        <dbReference type="ARBA" id="ARBA00023125"/>
    </source>
</evidence>
<keyword evidence="6" id="KW-0227">DNA damage</keyword>
<name>A0A2H0NEN9_9BACT</name>
<feature type="domain" description="Formamidopyrimidine-DNA glycosylase catalytic" evidence="18">
    <location>
        <begin position="2"/>
        <end position="127"/>
    </location>
</feature>
<evidence type="ECO:0000256" key="11">
    <source>
        <dbReference type="ARBA" id="ARBA00023204"/>
    </source>
</evidence>
<gene>
    <name evidence="19" type="ORF">COV55_00025</name>
</gene>
<reference evidence="19 20" key="1">
    <citation type="submission" date="2017-09" db="EMBL/GenBank/DDBJ databases">
        <title>Depth-based differentiation of microbial function through sediment-hosted aquifers and enrichment of novel symbionts in the deep terrestrial subsurface.</title>
        <authorList>
            <person name="Probst A.J."/>
            <person name="Ladd B."/>
            <person name="Jarett J.K."/>
            <person name="Geller-Mcgrath D.E."/>
            <person name="Sieber C.M."/>
            <person name="Emerson J.B."/>
            <person name="Anantharaman K."/>
            <person name="Thomas B.C."/>
            <person name="Malmstrom R."/>
            <person name="Stieglmeier M."/>
            <person name="Klingl A."/>
            <person name="Woyke T."/>
            <person name="Ryan C.M."/>
            <person name="Banfield J.F."/>
        </authorList>
    </citation>
    <scope>NUCLEOTIDE SEQUENCE [LARGE SCALE GENOMIC DNA]</scope>
    <source>
        <strain evidence="19">CG11_big_fil_rev_8_21_14_0_20_36_20</strain>
    </source>
</reference>
<keyword evidence="5" id="KW-0479">Metal-binding</keyword>
<keyword evidence="7 16" id="KW-0863">Zinc-finger</keyword>
<protein>
    <submittedName>
        <fullName evidence="19">DNA-formamidopyrimidine glycosylase</fullName>
    </submittedName>
</protein>
<dbReference type="NCBIfam" id="NF002211">
    <property type="entry name" value="PRK01103.1"/>
    <property type="match status" value="1"/>
</dbReference>
<keyword evidence="11" id="KW-0234">DNA repair</keyword>
<evidence type="ECO:0000256" key="6">
    <source>
        <dbReference type="ARBA" id="ARBA00022763"/>
    </source>
</evidence>
<comment type="subunit">
    <text evidence="4">Monomer.</text>
</comment>
<evidence type="ECO:0000256" key="1">
    <source>
        <dbReference type="ARBA" id="ARBA00001668"/>
    </source>
</evidence>
<evidence type="ECO:0000256" key="15">
    <source>
        <dbReference type="ARBA" id="ARBA00044632"/>
    </source>
</evidence>
<dbReference type="Gene3D" id="3.20.190.10">
    <property type="entry name" value="MutM-like, N-terminal"/>
    <property type="match status" value="1"/>
</dbReference>
<organism evidence="19 20">
    <name type="scientific">Candidatus Komeilibacteria bacterium CG11_big_fil_rev_8_21_14_0_20_36_20</name>
    <dbReference type="NCBI Taxonomy" id="1974477"/>
    <lineage>
        <taxon>Bacteria</taxon>
        <taxon>Candidatus Komeiliibacteriota</taxon>
    </lineage>
</organism>
<evidence type="ECO:0000256" key="14">
    <source>
        <dbReference type="ARBA" id="ARBA00023295"/>
    </source>
</evidence>
<evidence type="ECO:0000256" key="12">
    <source>
        <dbReference type="ARBA" id="ARBA00023239"/>
    </source>
</evidence>
<evidence type="ECO:0000256" key="3">
    <source>
        <dbReference type="ARBA" id="ARBA00009409"/>
    </source>
</evidence>
<dbReference type="SMART" id="SM00898">
    <property type="entry name" value="Fapy_DNA_glyco"/>
    <property type="match status" value="1"/>
</dbReference>
<dbReference type="GO" id="GO:0034039">
    <property type="term" value="F:8-oxo-7,8-dihydroguanine DNA N-glycosylase activity"/>
    <property type="evidence" value="ECO:0007669"/>
    <property type="project" value="TreeGrafter"/>
</dbReference>
<dbReference type="SMART" id="SM01232">
    <property type="entry name" value="H2TH"/>
    <property type="match status" value="1"/>
</dbReference>
<dbReference type="SUPFAM" id="SSF46946">
    <property type="entry name" value="S13-like H2TH domain"/>
    <property type="match status" value="1"/>
</dbReference>
<dbReference type="PANTHER" id="PTHR22993:SF9">
    <property type="entry name" value="FORMAMIDOPYRIMIDINE-DNA GLYCOSYLASE"/>
    <property type="match status" value="1"/>
</dbReference>
<dbReference type="PROSITE" id="PS51068">
    <property type="entry name" value="FPG_CAT"/>
    <property type="match status" value="1"/>
</dbReference>
<comment type="similarity">
    <text evidence="3">Belongs to the FPG family.</text>
</comment>
<dbReference type="PROSITE" id="PS51066">
    <property type="entry name" value="ZF_FPG_2"/>
    <property type="match status" value="1"/>
</dbReference>
<evidence type="ECO:0000256" key="16">
    <source>
        <dbReference type="PROSITE-ProRule" id="PRU00391"/>
    </source>
</evidence>
<dbReference type="InterPro" id="IPR010663">
    <property type="entry name" value="Znf_FPG/IleRS"/>
</dbReference>
<dbReference type="Pfam" id="PF01149">
    <property type="entry name" value="Fapy_DNA_glyco"/>
    <property type="match status" value="1"/>
</dbReference>
<dbReference type="CDD" id="cd08966">
    <property type="entry name" value="EcFpg-like_N"/>
    <property type="match status" value="1"/>
</dbReference>
<dbReference type="Pfam" id="PF06831">
    <property type="entry name" value="H2TH"/>
    <property type="match status" value="1"/>
</dbReference>
<keyword evidence="10" id="KW-0238">DNA-binding</keyword>
<dbReference type="GO" id="GO:0006284">
    <property type="term" value="P:base-excision repair"/>
    <property type="evidence" value="ECO:0007669"/>
    <property type="project" value="InterPro"/>
</dbReference>
<evidence type="ECO:0000256" key="13">
    <source>
        <dbReference type="ARBA" id="ARBA00023268"/>
    </source>
</evidence>
<keyword evidence="12" id="KW-0456">Lyase</keyword>
<dbReference type="AlphaFoldDB" id="A0A2H0NEN9"/>
<evidence type="ECO:0000259" key="17">
    <source>
        <dbReference type="PROSITE" id="PS51066"/>
    </source>
</evidence>
<keyword evidence="8" id="KW-0378">Hydrolase</keyword>
<dbReference type="GO" id="GO:0008270">
    <property type="term" value="F:zinc ion binding"/>
    <property type="evidence" value="ECO:0007669"/>
    <property type="project" value="UniProtKB-KW"/>
</dbReference>
<dbReference type="Pfam" id="PF06827">
    <property type="entry name" value="zf-FPG_IleRS"/>
    <property type="match status" value="1"/>
</dbReference>
<evidence type="ECO:0000256" key="5">
    <source>
        <dbReference type="ARBA" id="ARBA00022723"/>
    </source>
</evidence>
<evidence type="ECO:0000256" key="4">
    <source>
        <dbReference type="ARBA" id="ARBA00011245"/>
    </source>
</evidence>
<comment type="catalytic activity">
    <reaction evidence="15">
        <text>2'-deoxyribonucleotide-(2'-deoxyribose 5'-phosphate)-2'-deoxyribonucleotide-DNA = a 3'-end 2'-deoxyribonucleotide-(2,3-dehydro-2,3-deoxyribose 5'-phosphate)-DNA + a 5'-end 5'-phospho-2'-deoxyribonucleoside-DNA + H(+)</text>
        <dbReference type="Rhea" id="RHEA:66592"/>
        <dbReference type="Rhea" id="RHEA-COMP:13180"/>
        <dbReference type="Rhea" id="RHEA-COMP:16897"/>
        <dbReference type="Rhea" id="RHEA-COMP:17067"/>
        <dbReference type="ChEBI" id="CHEBI:15378"/>
        <dbReference type="ChEBI" id="CHEBI:136412"/>
        <dbReference type="ChEBI" id="CHEBI:157695"/>
        <dbReference type="ChEBI" id="CHEBI:167181"/>
        <dbReference type="EC" id="4.2.99.18"/>
    </reaction>
</comment>
<keyword evidence="9" id="KW-0862">Zinc</keyword>
<dbReference type="InterPro" id="IPR035937">
    <property type="entry name" value="FPG_N"/>
</dbReference>
<dbReference type="Proteomes" id="UP000230564">
    <property type="component" value="Unassembled WGS sequence"/>
</dbReference>
<dbReference type="InterPro" id="IPR015886">
    <property type="entry name" value="H2TH_FPG"/>
</dbReference>
<dbReference type="EMBL" id="PCWQ01000002">
    <property type="protein sequence ID" value="PIR07358.1"/>
    <property type="molecule type" value="Genomic_DNA"/>
</dbReference>
<dbReference type="InterPro" id="IPR010979">
    <property type="entry name" value="Ribosomal_uS13-like_H2TH"/>
</dbReference>
<dbReference type="Gene3D" id="1.10.8.50">
    <property type="match status" value="1"/>
</dbReference>
<dbReference type="SUPFAM" id="SSF81624">
    <property type="entry name" value="N-terminal domain of MutM-like DNA repair proteins"/>
    <property type="match status" value="1"/>
</dbReference>
<feature type="domain" description="FPG-type" evidence="17">
    <location>
        <begin position="250"/>
        <end position="285"/>
    </location>
</feature>
<dbReference type="FunFam" id="1.10.8.50:FF:000003">
    <property type="entry name" value="Formamidopyrimidine-DNA glycosylase"/>
    <property type="match status" value="1"/>
</dbReference>
<evidence type="ECO:0000259" key="18">
    <source>
        <dbReference type="PROSITE" id="PS51068"/>
    </source>
</evidence>
<dbReference type="GO" id="GO:0140078">
    <property type="term" value="F:class I DNA-(apurinic or apyrimidinic site) endonuclease activity"/>
    <property type="evidence" value="ECO:0007669"/>
    <property type="project" value="UniProtKB-EC"/>
</dbReference>
<dbReference type="InterPro" id="IPR020629">
    <property type="entry name" value="FPG_Glyclase"/>
</dbReference>
<evidence type="ECO:0000313" key="19">
    <source>
        <dbReference type="EMBL" id="PIR07358.1"/>
    </source>
</evidence>
<comment type="catalytic activity">
    <reaction evidence="1">
        <text>Hydrolysis of DNA containing ring-opened 7-methylguanine residues, releasing 2,6-diamino-4-hydroxy-5-(N-methyl)formamidopyrimidine.</text>
        <dbReference type="EC" id="3.2.2.23"/>
    </reaction>
</comment>
<sequence length="285" mass="33003">MPELPEVETIRIGLSNKILHKPIRQIKILKPKLVKNKPKNFQDILRNNQIINIDRRGKLLIFNLADENFLLIHLKMTGQLIYISQNQIIAGGHNFPLAGQLPNQYSHVIFSFIDNSHLFFNDLRQFGYLKIVGHLEKEKIVAKYGPEPLGKNFSLDKFKEILSKRKGVLKPLLLNQQIIAGIGNIYADEICFRAKIKPNRKINTLTNQEIINLHKATQYIMMKAIHKKGTTFSDYRDSDNQRGNFVQYLKVYGRENKKCLRCRMANIKKISLGGRGTRFCPYCQK</sequence>
<keyword evidence="14" id="KW-0326">Glycosidase</keyword>
<evidence type="ECO:0000256" key="9">
    <source>
        <dbReference type="ARBA" id="ARBA00022833"/>
    </source>
</evidence>
<evidence type="ECO:0000256" key="2">
    <source>
        <dbReference type="ARBA" id="ARBA00001947"/>
    </source>
</evidence>
<evidence type="ECO:0000256" key="8">
    <source>
        <dbReference type="ARBA" id="ARBA00022801"/>
    </source>
</evidence>
<dbReference type="InterPro" id="IPR000214">
    <property type="entry name" value="Znf_DNA_glyclase/AP_lyase"/>
</dbReference>
<dbReference type="PANTHER" id="PTHR22993">
    <property type="entry name" value="FORMAMIDOPYRIMIDINE-DNA GLYCOSYLASE"/>
    <property type="match status" value="1"/>
</dbReference>
<evidence type="ECO:0000313" key="20">
    <source>
        <dbReference type="Proteomes" id="UP000230564"/>
    </source>
</evidence>
<dbReference type="GO" id="GO:0003684">
    <property type="term" value="F:damaged DNA binding"/>
    <property type="evidence" value="ECO:0007669"/>
    <property type="project" value="InterPro"/>
</dbReference>
<evidence type="ECO:0000256" key="7">
    <source>
        <dbReference type="ARBA" id="ARBA00022771"/>
    </source>
</evidence>
<dbReference type="InterPro" id="IPR012319">
    <property type="entry name" value="FPG_cat"/>
</dbReference>